<dbReference type="RefSeq" id="WP_302909943.1">
    <property type="nucleotide sequence ID" value="NZ_JAUMIS010000002.1"/>
</dbReference>
<feature type="chain" id="PRO_5045487537" evidence="1">
    <location>
        <begin position="22"/>
        <end position="222"/>
    </location>
</feature>
<protein>
    <submittedName>
        <fullName evidence="3">PEP-CTERM sorting domain-containing protein</fullName>
    </submittedName>
</protein>
<sequence length="222" mass="23852">MNLKKTALGFVFAASASAAFATPQYTGDTTAVGELDLNMGAGYYIWNDENDTSSWSVRWTAPGTAYAPGEDGIDWFGSLQFSNSTRDSYSEYLFESSGPHEDNLYPENPWDLFQSLTWVAATNNTGGVDGFDFTLAGGIELLQFSLGSSLFAGLDGIIDDPGVPSTGIYLGSEYNTTNVLVLEDQAGRVYQQFEVSVPEPSTLALLGVGLLGFGASRARRQK</sequence>
<dbReference type="EMBL" id="JAUMIS010000002">
    <property type="protein sequence ID" value="MDO3722212.1"/>
    <property type="molecule type" value="Genomic_DNA"/>
</dbReference>
<keyword evidence="4" id="KW-1185">Reference proteome</keyword>
<comment type="caution">
    <text evidence="3">The sequence shown here is derived from an EMBL/GenBank/DDBJ whole genome shotgun (WGS) entry which is preliminary data.</text>
</comment>
<proteinExistence type="predicted"/>
<evidence type="ECO:0000256" key="1">
    <source>
        <dbReference type="SAM" id="SignalP"/>
    </source>
</evidence>
<dbReference type="Pfam" id="PF07589">
    <property type="entry name" value="PEP-CTERM"/>
    <property type="match status" value="1"/>
</dbReference>
<accession>A0ABT8W1U4</accession>
<organism evidence="3 4">
    <name type="scientific">Marinobacter suaedae</name>
    <dbReference type="NCBI Taxonomy" id="3057675"/>
    <lineage>
        <taxon>Bacteria</taxon>
        <taxon>Pseudomonadati</taxon>
        <taxon>Pseudomonadota</taxon>
        <taxon>Gammaproteobacteria</taxon>
        <taxon>Pseudomonadales</taxon>
        <taxon>Marinobacteraceae</taxon>
        <taxon>Marinobacter</taxon>
    </lineage>
</organism>
<feature type="signal peptide" evidence="1">
    <location>
        <begin position="1"/>
        <end position="21"/>
    </location>
</feature>
<dbReference type="InterPro" id="IPR013424">
    <property type="entry name" value="Ice-binding_C"/>
</dbReference>
<name>A0ABT8W1U4_9GAMM</name>
<keyword evidence="1" id="KW-0732">Signal</keyword>
<feature type="domain" description="Ice-binding protein C-terminal" evidence="2">
    <location>
        <begin position="196"/>
        <end position="219"/>
    </location>
</feature>
<dbReference type="Proteomes" id="UP001168640">
    <property type="component" value="Unassembled WGS sequence"/>
</dbReference>
<evidence type="ECO:0000313" key="4">
    <source>
        <dbReference type="Proteomes" id="UP001168640"/>
    </source>
</evidence>
<evidence type="ECO:0000259" key="2">
    <source>
        <dbReference type="Pfam" id="PF07589"/>
    </source>
</evidence>
<evidence type="ECO:0000313" key="3">
    <source>
        <dbReference type="EMBL" id="MDO3722212.1"/>
    </source>
</evidence>
<reference evidence="3" key="1">
    <citation type="submission" date="2023-07" db="EMBL/GenBank/DDBJ databases">
        <title>Marinobacter sp. chi1 genome sequencing and assembly.</title>
        <authorList>
            <person name="Park S."/>
        </authorList>
    </citation>
    <scope>NUCLEOTIDE SEQUENCE</scope>
    <source>
        <strain evidence="3">Chi1</strain>
    </source>
</reference>
<gene>
    <name evidence="3" type="ORF">QVZ43_10805</name>
</gene>
<dbReference type="NCBIfam" id="TIGR02595">
    <property type="entry name" value="PEP_CTERM"/>
    <property type="match status" value="1"/>
</dbReference>